<dbReference type="UniPathway" id="UPA00232"/>
<keyword evidence="1" id="KW-0831">Ubiquinone biosynthesis</keyword>
<dbReference type="GO" id="GO:0046872">
    <property type="term" value="F:metal ion binding"/>
    <property type="evidence" value="ECO:0007669"/>
    <property type="project" value="UniProtKB-KW"/>
</dbReference>
<protein>
    <recommendedName>
        <fullName evidence="1">Ubiquinone biosynthesis protein UbiU</fullName>
    </recommendedName>
</protein>
<comment type="function">
    <text evidence="1">Required for O(2)-independent ubiquinone (coenzyme Q) biosynthesis. Together with UbiV, is essential for the C6-hydroxylation reaction in the oxygen-independent ubiquinone biosynthesis pathway.</text>
</comment>
<keyword evidence="4" id="KW-1185">Reference proteome</keyword>
<dbReference type="AlphaFoldDB" id="A0A2N3Q1H7"/>
<feature type="binding site" evidence="1">
    <location>
        <position position="200"/>
    </location>
    <ligand>
        <name>[4Fe-4S] cluster</name>
        <dbReference type="ChEBI" id="CHEBI:49883"/>
    </ligand>
</feature>
<name>A0A2N3Q1H7_9PROT</name>
<keyword evidence="1" id="KW-0479">Metal-binding</keyword>
<keyword evidence="1" id="KW-0408">Iron</keyword>
<evidence type="ECO:0000256" key="1">
    <source>
        <dbReference type="HAMAP-Rule" id="MF_02232"/>
    </source>
</evidence>
<evidence type="ECO:0000256" key="2">
    <source>
        <dbReference type="SAM" id="MobiDB-lite"/>
    </source>
</evidence>
<evidence type="ECO:0000313" key="4">
    <source>
        <dbReference type="Proteomes" id="UP000233293"/>
    </source>
</evidence>
<dbReference type="PANTHER" id="PTHR30217">
    <property type="entry name" value="PEPTIDASE U32 FAMILY"/>
    <property type="match status" value="1"/>
</dbReference>
<dbReference type="HAMAP" id="MF_02232">
    <property type="entry name" value="UbiU"/>
    <property type="match status" value="1"/>
</dbReference>
<dbReference type="GO" id="GO:0006744">
    <property type="term" value="P:ubiquinone biosynthetic process"/>
    <property type="evidence" value="ECO:0007669"/>
    <property type="project" value="UniProtKB-UniRule"/>
</dbReference>
<organism evidence="3 4">
    <name type="scientific">Telmatospirillum siberiense</name>
    <dbReference type="NCBI Taxonomy" id="382514"/>
    <lineage>
        <taxon>Bacteria</taxon>
        <taxon>Pseudomonadati</taxon>
        <taxon>Pseudomonadota</taxon>
        <taxon>Alphaproteobacteria</taxon>
        <taxon>Rhodospirillales</taxon>
        <taxon>Rhodospirillaceae</taxon>
        <taxon>Telmatospirillum</taxon>
    </lineage>
</organism>
<proteinExistence type="inferred from homology"/>
<dbReference type="Pfam" id="PF01136">
    <property type="entry name" value="Peptidase_U32"/>
    <property type="match status" value="1"/>
</dbReference>
<dbReference type="GO" id="GO:0008233">
    <property type="term" value="F:peptidase activity"/>
    <property type="evidence" value="ECO:0007669"/>
    <property type="project" value="UniProtKB-KW"/>
</dbReference>
<keyword evidence="1" id="KW-0004">4Fe-4S</keyword>
<feature type="binding site" evidence="1">
    <location>
        <position position="239"/>
    </location>
    <ligand>
        <name>[4Fe-4S] cluster</name>
        <dbReference type="ChEBI" id="CHEBI:49883"/>
    </ligand>
</feature>
<dbReference type="RefSeq" id="WP_101248739.1">
    <property type="nucleotide sequence ID" value="NZ_PIUM01000001.1"/>
</dbReference>
<dbReference type="Proteomes" id="UP000233293">
    <property type="component" value="Unassembled WGS sequence"/>
</dbReference>
<feature type="binding site" evidence="1">
    <location>
        <position position="183"/>
    </location>
    <ligand>
        <name>[4Fe-4S] cluster</name>
        <dbReference type="ChEBI" id="CHEBI:49883"/>
    </ligand>
</feature>
<dbReference type="GO" id="GO:0051539">
    <property type="term" value="F:4 iron, 4 sulfur cluster binding"/>
    <property type="evidence" value="ECO:0007669"/>
    <property type="project" value="UniProtKB-UniRule"/>
</dbReference>
<feature type="region of interest" description="Disordered" evidence="2">
    <location>
        <begin position="310"/>
        <end position="332"/>
    </location>
</feature>
<dbReference type="InterPro" id="IPR001539">
    <property type="entry name" value="Peptidase_U32"/>
</dbReference>
<comment type="cofactor">
    <cofactor evidence="1">
        <name>[4Fe-4S] cluster</name>
        <dbReference type="ChEBI" id="CHEBI:49883"/>
    </cofactor>
</comment>
<dbReference type="InterPro" id="IPR051454">
    <property type="entry name" value="RNA/ubiquinone_mod_enzymes"/>
</dbReference>
<comment type="caution">
    <text evidence="3">The sequence shown here is derived from an EMBL/GenBank/DDBJ whole genome shotgun (WGS) entry which is preliminary data.</text>
</comment>
<dbReference type="InterPro" id="IPR043692">
    <property type="entry name" value="UbiU"/>
</dbReference>
<accession>A0A2N3Q1H7</accession>
<comment type="pathway">
    <text evidence="1">Cofactor biosynthesis; ubiquinone biosynthesis.</text>
</comment>
<keyword evidence="1" id="KW-0411">Iron-sulfur</keyword>
<dbReference type="PANTHER" id="PTHR30217:SF3">
    <property type="entry name" value="UBIQUINONE BIOSYNTHESIS PROTEIN UBIU"/>
    <property type="match status" value="1"/>
</dbReference>
<keyword evidence="3" id="KW-0378">Hydrolase</keyword>
<comment type="similarity">
    <text evidence="1">Belongs to the peptidase U32 family. UbiU subfamily.</text>
</comment>
<reference evidence="4" key="1">
    <citation type="submission" date="2017-12" db="EMBL/GenBank/DDBJ databases">
        <title>Draft genome sequence of Telmatospirillum siberiense 26-4b1T, an acidotolerant peatland alphaproteobacterium potentially involved in sulfur cycling.</title>
        <authorList>
            <person name="Hausmann B."/>
            <person name="Pjevac P."/>
            <person name="Schreck K."/>
            <person name="Herbold C.W."/>
            <person name="Daims H."/>
            <person name="Wagner M."/>
            <person name="Pester M."/>
            <person name="Loy A."/>
        </authorList>
    </citation>
    <scope>NUCLEOTIDE SEQUENCE [LARGE SCALE GENOMIC DNA]</scope>
    <source>
        <strain evidence="4">26-4b1</strain>
    </source>
</reference>
<sequence>MAASQSPVELVCPAGTPAALRAAIDAGADCVYLGFRDETNARNFPGLNFSREELAEGVAYAHARGGRVYVAINTFPRAGHPEIWHRAVDDAARLGVDAVILADLGLCDYAARKHPDLRLHLSVQASASSAEAIRFYHEAFGIRRAVLPRVLTVSEIAGLGAAVPVEMEVFVFGGLCVMAEGRCALSSYATGKSPNMNGACSPASHVRYIEKGDKVVSQLGGFTINTFGAGEPAGYPTLCKGRFEANGRLNYLFEEPTSLNTLSILPEMIAAGVRAFKIEGRQRGRAYVANVVRSFRQAVDAIARGETPPDMALEDITEGGRQTAGAYERSWR</sequence>
<comment type="subunit">
    <text evidence="1">Forms a heterodimer with UbiV.</text>
</comment>
<evidence type="ECO:0000313" key="3">
    <source>
        <dbReference type="EMBL" id="PKU26508.1"/>
    </source>
</evidence>
<dbReference type="EMBL" id="PIUM01000001">
    <property type="protein sequence ID" value="PKU26508.1"/>
    <property type="molecule type" value="Genomic_DNA"/>
</dbReference>
<gene>
    <name evidence="1" type="primary">ubiU</name>
    <name evidence="3" type="ORF">CWS72_01295</name>
</gene>
<dbReference type="GO" id="GO:0006508">
    <property type="term" value="P:proteolysis"/>
    <property type="evidence" value="ECO:0007669"/>
    <property type="project" value="UniProtKB-KW"/>
</dbReference>
<feature type="binding site" evidence="1">
    <location>
        <position position="176"/>
    </location>
    <ligand>
        <name>[4Fe-4S] cluster</name>
        <dbReference type="ChEBI" id="CHEBI:49883"/>
    </ligand>
</feature>
<keyword evidence="3" id="KW-0645">Protease</keyword>
<dbReference type="OrthoDB" id="9758184at2"/>